<protein>
    <submittedName>
        <fullName evidence="1">Uncharacterized protein</fullName>
    </submittedName>
</protein>
<dbReference type="EMBL" id="LSSK01001469">
    <property type="protein sequence ID" value="OMH79662.1"/>
    <property type="molecule type" value="Genomic_DNA"/>
</dbReference>
<evidence type="ECO:0000313" key="1">
    <source>
        <dbReference type="EMBL" id="OMH79662.1"/>
    </source>
</evidence>
<organism evidence="1 2">
    <name type="scientific">Zancudomyces culisetae</name>
    <name type="common">Gut fungus</name>
    <name type="synonym">Smittium culisetae</name>
    <dbReference type="NCBI Taxonomy" id="1213189"/>
    <lineage>
        <taxon>Eukaryota</taxon>
        <taxon>Fungi</taxon>
        <taxon>Fungi incertae sedis</taxon>
        <taxon>Zoopagomycota</taxon>
        <taxon>Kickxellomycotina</taxon>
        <taxon>Harpellomycetes</taxon>
        <taxon>Harpellales</taxon>
        <taxon>Legeriomycetaceae</taxon>
        <taxon>Zancudomyces</taxon>
    </lineage>
</organism>
<feature type="non-terminal residue" evidence="1">
    <location>
        <position position="12"/>
    </location>
</feature>
<reference evidence="2" key="1">
    <citation type="submission" date="2017-01" db="EMBL/GenBank/DDBJ databases">
        <authorList>
            <person name="Wang Y."/>
            <person name="White M."/>
            <person name="Kvist S."/>
            <person name="Moncalvo J.-M."/>
        </authorList>
    </citation>
    <scope>NUCLEOTIDE SEQUENCE [LARGE SCALE GENOMIC DNA]</scope>
    <source>
        <strain evidence="2">COL-18-3</strain>
    </source>
</reference>
<keyword evidence="2" id="KW-1185">Reference proteome</keyword>
<sequence>MNDAIIDTLNSR</sequence>
<dbReference type="Proteomes" id="UP000188320">
    <property type="component" value="Unassembled WGS sequence"/>
</dbReference>
<proteinExistence type="predicted"/>
<comment type="caution">
    <text evidence="1">The sequence shown here is derived from an EMBL/GenBank/DDBJ whole genome shotgun (WGS) entry which is preliminary data.</text>
</comment>
<gene>
    <name evidence="1" type="ORF">AX774_g6920</name>
</gene>
<name>A0A1R1PFM6_ZANCU</name>
<accession>A0A1R1PFM6</accession>
<evidence type="ECO:0000313" key="2">
    <source>
        <dbReference type="Proteomes" id="UP000188320"/>
    </source>
</evidence>